<dbReference type="NCBIfam" id="TIGR01850">
    <property type="entry name" value="argC"/>
    <property type="match status" value="1"/>
</dbReference>
<comment type="catalytic activity">
    <reaction evidence="5">
        <text>N-acetyl-L-glutamate 5-semialdehyde + phosphate + NADP(+) = N-acetyl-L-glutamyl 5-phosphate + NADPH + H(+)</text>
        <dbReference type="Rhea" id="RHEA:21588"/>
        <dbReference type="ChEBI" id="CHEBI:15378"/>
        <dbReference type="ChEBI" id="CHEBI:29123"/>
        <dbReference type="ChEBI" id="CHEBI:43474"/>
        <dbReference type="ChEBI" id="CHEBI:57783"/>
        <dbReference type="ChEBI" id="CHEBI:57936"/>
        <dbReference type="ChEBI" id="CHEBI:58349"/>
        <dbReference type="EC" id="1.2.1.38"/>
    </reaction>
</comment>
<dbReference type="GO" id="GO:0005737">
    <property type="term" value="C:cytoplasm"/>
    <property type="evidence" value="ECO:0007669"/>
    <property type="project" value="UniProtKB-SubCell"/>
</dbReference>
<comment type="function">
    <text evidence="5">Catalyzes the NADPH-dependent reduction of N-acetyl-5-glutamyl phosphate to yield N-acetyl-L-glutamate 5-semialdehyde.</text>
</comment>
<dbReference type="SUPFAM" id="SSF51735">
    <property type="entry name" value="NAD(P)-binding Rossmann-fold domains"/>
    <property type="match status" value="1"/>
</dbReference>
<dbReference type="PROSITE" id="PS01224">
    <property type="entry name" value="ARGC"/>
    <property type="match status" value="1"/>
</dbReference>
<keyword evidence="3 5" id="KW-0521">NADP</keyword>
<sequence>MLKVGIIGGGGYTAGELIRILQYHPEVEISFVQSASQAGKYVYDTHDDLMGECALKFTAELSTDVDALFLCMGHGQSPAFMAQNAIPDHVAVIDLGNDFRLDETWVYGLPELNRAAIQHSKRIANPGCFATTIQLGLLPLAKAGLLGPEVHINATTGSTGAGQAPSATTHFSWRASNLSVYKAFNHQHLDEIRRSLVQAQPGFGGELNFIPLRGDFTRGILATMYLDCKMSEPELNELYTQTYLNEPFTFVSAPNPHLKQVVNTNKCLVHVEKHGNKAFIISTIDNLTKGASGQAVQNLNLIFGLPEKTGLNLKSVAF</sequence>
<dbReference type="KEGG" id="hhy:Halhy_4192"/>
<dbReference type="PANTHER" id="PTHR32338">
    <property type="entry name" value="N-ACETYL-GAMMA-GLUTAMYL-PHOSPHATE REDUCTASE, CHLOROPLASTIC-RELATED-RELATED"/>
    <property type="match status" value="1"/>
</dbReference>
<dbReference type="AlphaFoldDB" id="F4L5S8"/>
<dbReference type="GO" id="GO:0006526">
    <property type="term" value="P:L-arginine biosynthetic process"/>
    <property type="evidence" value="ECO:0007669"/>
    <property type="project" value="UniProtKB-UniRule"/>
</dbReference>
<dbReference type="InterPro" id="IPR058924">
    <property type="entry name" value="AGPR_dimerisation_dom"/>
</dbReference>
<evidence type="ECO:0000256" key="5">
    <source>
        <dbReference type="HAMAP-Rule" id="MF_00150"/>
    </source>
</evidence>
<evidence type="ECO:0000256" key="2">
    <source>
        <dbReference type="ARBA" id="ARBA00022605"/>
    </source>
</evidence>
<dbReference type="GO" id="GO:0051287">
    <property type="term" value="F:NAD binding"/>
    <property type="evidence" value="ECO:0007669"/>
    <property type="project" value="InterPro"/>
</dbReference>
<dbReference type="InterPro" id="IPR036291">
    <property type="entry name" value="NAD(P)-bd_dom_sf"/>
</dbReference>
<dbReference type="Pfam" id="PF01118">
    <property type="entry name" value="Semialdhyde_dh"/>
    <property type="match status" value="1"/>
</dbReference>
<evidence type="ECO:0000256" key="3">
    <source>
        <dbReference type="ARBA" id="ARBA00022857"/>
    </source>
</evidence>
<dbReference type="OrthoDB" id="9801289at2"/>
<protein>
    <recommendedName>
        <fullName evidence="5">N-acetyl-gamma-glutamyl-phosphate reductase</fullName>
        <shortName evidence="5">AGPR</shortName>
        <ecNumber evidence="5">1.2.1.38</ecNumber>
    </recommendedName>
    <alternativeName>
        <fullName evidence="5">N-acetyl-glutamate semialdehyde dehydrogenase</fullName>
        <shortName evidence="5">NAGSA dehydrogenase</shortName>
    </alternativeName>
</protein>
<feature type="domain" description="Semialdehyde dehydrogenase NAD-binding" evidence="7">
    <location>
        <begin position="3"/>
        <end position="120"/>
    </location>
</feature>
<comment type="similarity">
    <text evidence="5">Belongs to the NAGSA dehydrogenase family. Type 1 subfamily.</text>
</comment>
<evidence type="ECO:0000256" key="4">
    <source>
        <dbReference type="ARBA" id="ARBA00023002"/>
    </source>
</evidence>
<dbReference type="EC" id="1.2.1.38" evidence="5"/>
<gene>
    <name evidence="5" type="primary">argC</name>
    <name evidence="8" type="ordered locus">Halhy_4192</name>
</gene>
<dbReference type="InterPro" id="IPR023013">
    <property type="entry name" value="AGPR_AS"/>
</dbReference>
<reference key="2">
    <citation type="submission" date="2011-04" db="EMBL/GenBank/DDBJ databases">
        <title>Complete sequence of chromosome of Haliscomenobacter hydrossis DSM 1100.</title>
        <authorList>
            <consortium name="US DOE Joint Genome Institute (JGI-PGF)"/>
            <person name="Lucas S."/>
            <person name="Han J."/>
            <person name="Lapidus A."/>
            <person name="Bruce D."/>
            <person name="Goodwin L."/>
            <person name="Pitluck S."/>
            <person name="Peters L."/>
            <person name="Kyrpides N."/>
            <person name="Mavromatis K."/>
            <person name="Ivanova N."/>
            <person name="Ovchinnikova G."/>
            <person name="Pagani I."/>
            <person name="Daligault H."/>
            <person name="Detter J.C."/>
            <person name="Han C."/>
            <person name="Land M."/>
            <person name="Hauser L."/>
            <person name="Markowitz V."/>
            <person name="Cheng J.-F."/>
            <person name="Hugenholtz P."/>
            <person name="Woyke T."/>
            <person name="Wu D."/>
            <person name="Verbarg S."/>
            <person name="Frueling A."/>
            <person name="Brambilla E."/>
            <person name="Klenk H.-P."/>
            <person name="Eisen J.A."/>
        </authorList>
    </citation>
    <scope>NUCLEOTIDE SEQUENCE</scope>
    <source>
        <strain>DSM 1100</strain>
    </source>
</reference>
<evidence type="ECO:0000259" key="7">
    <source>
        <dbReference type="SMART" id="SM00859"/>
    </source>
</evidence>
<dbReference type="HAMAP" id="MF_00150">
    <property type="entry name" value="ArgC_type1"/>
    <property type="match status" value="1"/>
</dbReference>
<evidence type="ECO:0000256" key="6">
    <source>
        <dbReference type="PROSITE-ProRule" id="PRU10010"/>
    </source>
</evidence>
<dbReference type="RefSeq" id="WP_013766576.1">
    <property type="nucleotide sequence ID" value="NC_015510.1"/>
</dbReference>
<keyword evidence="9" id="KW-1185">Reference proteome</keyword>
<evidence type="ECO:0000313" key="9">
    <source>
        <dbReference type="Proteomes" id="UP000008461"/>
    </source>
</evidence>
<comment type="pathway">
    <text evidence="5">Amino-acid biosynthesis; L-arginine biosynthesis; N(2)-acetyl-L-ornithine from L-glutamate: step 3/4.</text>
</comment>
<keyword evidence="1 5" id="KW-0055">Arginine biosynthesis</keyword>
<dbReference type="InterPro" id="IPR000534">
    <property type="entry name" value="Semialdehyde_DH_NAD-bd"/>
</dbReference>
<dbReference type="CDD" id="cd23934">
    <property type="entry name" value="AGPR_1_C"/>
    <property type="match status" value="1"/>
</dbReference>
<evidence type="ECO:0000256" key="1">
    <source>
        <dbReference type="ARBA" id="ARBA00022571"/>
    </source>
</evidence>
<dbReference type="GO" id="GO:0003942">
    <property type="term" value="F:N-acetyl-gamma-glutamyl-phosphate reductase activity"/>
    <property type="evidence" value="ECO:0007669"/>
    <property type="project" value="UniProtKB-UniRule"/>
</dbReference>
<dbReference type="Proteomes" id="UP000008461">
    <property type="component" value="Chromosome"/>
</dbReference>
<dbReference type="HOGENOM" id="CLU_006384_0_1_10"/>
<keyword evidence="5" id="KW-0963">Cytoplasm</keyword>
<keyword evidence="2 5" id="KW-0028">Amino-acid biosynthesis</keyword>
<dbReference type="STRING" id="760192.Halhy_4192"/>
<dbReference type="EMBL" id="CP002691">
    <property type="protein sequence ID" value="AEE52038.1"/>
    <property type="molecule type" value="Genomic_DNA"/>
</dbReference>
<accession>F4L5S8</accession>
<dbReference type="Gene3D" id="3.40.50.720">
    <property type="entry name" value="NAD(P)-binding Rossmann-like Domain"/>
    <property type="match status" value="1"/>
</dbReference>
<dbReference type="GO" id="GO:0070401">
    <property type="term" value="F:NADP+ binding"/>
    <property type="evidence" value="ECO:0007669"/>
    <property type="project" value="InterPro"/>
</dbReference>
<dbReference type="UniPathway" id="UPA00068">
    <property type="reaction ID" value="UER00108"/>
</dbReference>
<comment type="subcellular location">
    <subcellularLocation>
        <location evidence="5">Cytoplasm</location>
    </subcellularLocation>
</comment>
<dbReference type="PANTHER" id="PTHR32338:SF10">
    <property type="entry name" value="N-ACETYL-GAMMA-GLUTAMYL-PHOSPHATE REDUCTASE, CHLOROPLASTIC-RELATED"/>
    <property type="match status" value="1"/>
</dbReference>
<evidence type="ECO:0000313" key="8">
    <source>
        <dbReference type="EMBL" id="AEE52038.1"/>
    </source>
</evidence>
<dbReference type="CDD" id="cd17895">
    <property type="entry name" value="AGPR_1_N"/>
    <property type="match status" value="1"/>
</dbReference>
<name>F4L5S8_HALH1</name>
<dbReference type="InterPro" id="IPR000706">
    <property type="entry name" value="AGPR_type-1"/>
</dbReference>
<proteinExistence type="inferred from homology"/>
<dbReference type="Pfam" id="PF22698">
    <property type="entry name" value="Semialdhyde_dhC_1"/>
    <property type="match status" value="1"/>
</dbReference>
<feature type="active site" evidence="5 6">
    <location>
        <position position="128"/>
    </location>
</feature>
<reference evidence="8 9" key="1">
    <citation type="journal article" date="2011" name="Stand. Genomic Sci.">
        <title>Complete genome sequence of Haliscomenobacter hydrossis type strain (O).</title>
        <authorList>
            <consortium name="US DOE Joint Genome Institute (JGI-PGF)"/>
            <person name="Daligault H."/>
            <person name="Lapidus A."/>
            <person name="Zeytun A."/>
            <person name="Nolan M."/>
            <person name="Lucas S."/>
            <person name="Del Rio T.G."/>
            <person name="Tice H."/>
            <person name="Cheng J.F."/>
            <person name="Tapia R."/>
            <person name="Han C."/>
            <person name="Goodwin L."/>
            <person name="Pitluck S."/>
            <person name="Liolios K."/>
            <person name="Pagani I."/>
            <person name="Ivanova N."/>
            <person name="Huntemann M."/>
            <person name="Mavromatis K."/>
            <person name="Mikhailova N."/>
            <person name="Pati A."/>
            <person name="Chen A."/>
            <person name="Palaniappan K."/>
            <person name="Land M."/>
            <person name="Hauser L."/>
            <person name="Brambilla E.M."/>
            <person name="Rohde M."/>
            <person name="Verbarg S."/>
            <person name="Goker M."/>
            <person name="Bristow J."/>
            <person name="Eisen J.A."/>
            <person name="Markowitz V."/>
            <person name="Hugenholtz P."/>
            <person name="Kyrpides N.C."/>
            <person name="Klenk H.P."/>
            <person name="Woyke T."/>
        </authorList>
    </citation>
    <scope>NUCLEOTIDE SEQUENCE [LARGE SCALE GENOMIC DNA]</scope>
    <source>
        <strain evidence="9">ATCC 27775 / DSM 1100 / LMG 10767 / O</strain>
    </source>
</reference>
<dbReference type="eggNOG" id="COG0002">
    <property type="taxonomic scope" value="Bacteria"/>
</dbReference>
<dbReference type="InterPro" id="IPR050085">
    <property type="entry name" value="AGPR"/>
</dbReference>
<dbReference type="SUPFAM" id="SSF55347">
    <property type="entry name" value="Glyceraldehyde-3-phosphate dehydrogenase-like, C-terminal domain"/>
    <property type="match status" value="1"/>
</dbReference>
<organism evidence="8 9">
    <name type="scientific">Haliscomenobacter hydrossis (strain ATCC 27775 / DSM 1100 / LMG 10767 / O)</name>
    <dbReference type="NCBI Taxonomy" id="760192"/>
    <lineage>
        <taxon>Bacteria</taxon>
        <taxon>Pseudomonadati</taxon>
        <taxon>Bacteroidota</taxon>
        <taxon>Saprospiria</taxon>
        <taxon>Saprospirales</taxon>
        <taxon>Haliscomenobacteraceae</taxon>
        <taxon>Haliscomenobacter</taxon>
    </lineage>
</organism>
<keyword evidence="4 5" id="KW-0560">Oxidoreductase</keyword>
<dbReference type="SMART" id="SM00859">
    <property type="entry name" value="Semialdhyde_dh"/>
    <property type="match status" value="1"/>
</dbReference>
<dbReference type="Gene3D" id="3.30.360.10">
    <property type="entry name" value="Dihydrodipicolinate Reductase, domain 2"/>
    <property type="match status" value="1"/>
</dbReference>